<name>A0A2N9IJG5_FAGSY</name>
<feature type="compositionally biased region" description="Low complexity" evidence="1">
    <location>
        <begin position="98"/>
        <end position="111"/>
    </location>
</feature>
<feature type="region of interest" description="Disordered" evidence="1">
    <location>
        <begin position="254"/>
        <end position="300"/>
    </location>
</feature>
<dbReference type="Pfam" id="PF21539">
    <property type="entry name" value="Med15_C"/>
    <property type="match status" value="1"/>
</dbReference>
<feature type="compositionally biased region" description="Low complexity" evidence="1">
    <location>
        <begin position="266"/>
        <end position="280"/>
    </location>
</feature>
<protein>
    <recommendedName>
        <fullName evidence="2">ARC105/Med15 mediator subunit C-terminal domain-containing protein</fullName>
    </recommendedName>
</protein>
<dbReference type="GO" id="GO:0031490">
    <property type="term" value="F:chromatin DNA binding"/>
    <property type="evidence" value="ECO:0007669"/>
    <property type="project" value="InterPro"/>
</dbReference>
<feature type="region of interest" description="Disordered" evidence="1">
    <location>
        <begin position="86"/>
        <end position="118"/>
    </location>
</feature>
<dbReference type="EMBL" id="OIVN01005946">
    <property type="protein sequence ID" value="SPD24598.1"/>
    <property type="molecule type" value="Genomic_DNA"/>
</dbReference>
<feature type="domain" description="ARC105/Med15 mediator subunit C-terminal" evidence="2">
    <location>
        <begin position="777"/>
        <end position="846"/>
    </location>
</feature>
<feature type="compositionally biased region" description="Polar residues" evidence="1">
    <location>
        <begin position="86"/>
        <end position="97"/>
    </location>
</feature>
<organism evidence="3">
    <name type="scientific">Fagus sylvatica</name>
    <name type="common">Beechnut</name>
    <dbReference type="NCBI Taxonomy" id="28930"/>
    <lineage>
        <taxon>Eukaryota</taxon>
        <taxon>Viridiplantae</taxon>
        <taxon>Streptophyta</taxon>
        <taxon>Embryophyta</taxon>
        <taxon>Tracheophyta</taxon>
        <taxon>Spermatophyta</taxon>
        <taxon>Magnoliopsida</taxon>
        <taxon>eudicotyledons</taxon>
        <taxon>Gunneridae</taxon>
        <taxon>Pentapetalae</taxon>
        <taxon>rosids</taxon>
        <taxon>fabids</taxon>
        <taxon>Fagales</taxon>
        <taxon>Fagaceae</taxon>
        <taxon>Fagus</taxon>
    </lineage>
</organism>
<reference evidence="3" key="1">
    <citation type="submission" date="2018-02" db="EMBL/GenBank/DDBJ databases">
        <authorList>
            <person name="Cohen D.B."/>
            <person name="Kent A.D."/>
        </authorList>
    </citation>
    <scope>NUCLEOTIDE SEQUENCE</scope>
</reference>
<dbReference type="InterPro" id="IPR044661">
    <property type="entry name" value="MED15a/b/c-like"/>
</dbReference>
<accession>A0A2N9IJG5</accession>
<sequence>MATQSSVVSDDPQSEQSSRQQYSQHPHLLIKHPQTIPRQLQQIQQALVTHQNPSFPSHQQPQLMKTNLAANKIAQNQLIGQQTCLQNKSQNSPRQHLQGQQNNQSNIHQQQLAQQSNFSELQQRQQLLAKQCGNSSMLQTEVAMEGQQMKQTASALLPTQGQQSKSKLPERQLISQSQLEQMKRLPNPSKQVAMGNFQTSGAIYSTSGKKFANISDWQEDVYQRITSAYERQLDVIEKRILCLLHSLGLKSVSSTQQGKLHPDPHSVQQLAQPQSQTPQVHQHDDQKKPQLQSTNSQSSLTAMQQNMMHSQGNLIISQKGHSVKSMQQVAKGSLQSPASTDRQANANSLLSTRQMNGPQSNVIPPELSSRTPKIMHLKQTWEHHDVLTQKPKQEFQKHKMQQQQQQKQAAKLQAHVKQQNQLNDINSLKVRSGTGFEKPQHQEIAVKDSTVKRGIGVKSGLILHHPSGGQSSVYISQQSNSVASFSTSSPKVSCPQLAQHSPHIVVQNLPTPLTEVGTPLRTANSTSAIPTSSLTQSFMPGSYEKLTSDASSLLNPGMSASPLLEESNNIDGINCKMSTIISDESIVAEQPMQRLINLVNSISSKALSASVSDIGSVVCMTDQMSSSPSGNGSRAAIGEDLVAMDKSHLQERYSTRWSDYSGTRKMKRCINALNLSPLNVSINDSLGQWIDIEKPELESSATYGTKRPRIEAKHALLEEIREINQQLIDTVVVLSDEDTIPTAAAAATDGGEGTIVKCSFSAVAFSPNYEAQQVSAQMSPIQPLRLLVPTNYPFTSPIFLDKMTLEAREDDDDLSVKVNSKLNMLLRSLPKPWSLREIARMWDSCAQAVFSELAQQNGGGNIISNFGTWENCLSAA</sequence>
<feature type="compositionally biased region" description="Low complexity" evidence="1">
    <location>
        <begin position="14"/>
        <end position="24"/>
    </location>
</feature>
<evidence type="ECO:0000259" key="2">
    <source>
        <dbReference type="Pfam" id="PF21539"/>
    </source>
</evidence>
<dbReference type="PANTHER" id="PTHR33137">
    <property type="entry name" value="MEDIATOR OF RNA POLYMERASE II TRANSCRIPTION SUBUNIT 15A-RELATED"/>
    <property type="match status" value="1"/>
</dbReference>
<evidence type="ECO:0000256" key="1">
    <source>
        <dbReference type="SAM" id="MobiDB-lite"/>
    </source>
</evidence>
<feature type="region of interest" description="Disordered" evidence="1">
    <location>
        <begin position="320"/>
        <end position="343"/>
    </location>
</feature>
<dbReference type="GO" id="GO:0003713">
    <property type="term" value="F:transcription coactivator activity"/>
    <property type="evidence" value="ECO:0007669"/>
    <property type="project" value="InterPro"/>
</dbReference>
<feature type="compositionally biased region" description="Low complexity" evidence="1">
    <location>
        <begin position="290"/>
        <end position="300"/>
    </location>
</feature>
<dbReference type="AlphaFoldDB" id="A0A2N9IJG5"/>
<gene>
    <name evidence="3" type="ORF">FSB_LOCUS52480</name>
</gene>
<feature type="region of interest" description="Disordered" evidence="1">
    <location>
        <begin position="1"/>
        <end position="25"/>
    </location>
</feature>
<proteinExistence type="predicted"/>
<dbReference type="InterPro" id="IPR048386">
    <property type="entry name" value="Med15_C"/>
</dbReference>
<evidence type="ECO:0000313" key="3">
    <source>
        <dbReference type="EMBL" id="SPD24598.1"/>
    </source>
</evidence>
<dbReference type="PANTHER" id="PTHR33137:SF37">
    <property type="entry name" value="MEDIATOR COMPLEX SUBUNIT 15 KIX DOMAIN-CONTAINING PROTEIN"/>
    <property type="match status" value="1"/>
</dbReference>